<dbReference type="Proteomes" id="UP000093523">
    <property type="component" value="Unassembled WGS sequence"/>
</dbReference>
<accession>A0A1B9P1I3</accession>
<dbReference type="Pfam" id="PF11993">
    <property type="entry name" value="VC2046"/>
    <property type="match status" value="1"/>
</dbReference>
<reference evidence="1 2" key="1">
    <citation type="submission" date="2016-06" db="EMBL/GenBank/DDBJ databases">
        <authorList>
            <person name="Kjaerup R.B."/>
            <person name="Dalgaard T.S."/>
            <person name="Juul-Madsen H.R."/>
        </authorList>
    </citation>
    <scope>NUCLEOTIDE SEQUENCE [LARGE SCALE GENOMIC DNA]</scope>
    <source>
        <strain evidence="1 2">1S159</strain>
    </source>
</reference>
<evidence type="ECO:0008006" key="3">
    <source>
        <dbReference type="Google" id="ProtNLM"/>
    </source>
</evidence>
<dbReference type="EMBL" id="MAJU01000008">
    <property type="protein sequence ID" value="OCH22222.1"/>
    <property type="molecule type" value="Genomic_DNA"/>
</dbReference>
<evidence type="ECO:0000313" key="1">
    <source>
        <dbReference type="EMBL" id="OCH22222.1"/>
    </source>
</evidence>
<proteinExistence type="predicted"/>
<sequence length="168" mass="19111">MKVHTLDKAELISEIQYGSNLNHAMEAGRRADFALMMSLLSNDLRENTPVEKIDEKKLTEELLRQRFQLADAQILRSNEESYSRSASQAHQFHNGGLASAKLQHGLAPDAMAYMPQDTCNLPEDVYHNLSGHQRRQLESGNEIFNAIPQDLYNELVTAKRHSEMNVYV</sequence>
<dbReference type="RefSeq" id="WP_017022012.1">
    <property type="nucleotide sequence ID" value="NZ_CAWMPN010000008.1"/>
</dbReference>
<dbReference type="InterPro" id="IPR021879">
    <property type="entry name" value="VC2046_fam"/>
</dbReference>
<dbReference type="AlphaFoldDB" id="A0A1B9P1I3"/>
<organism evidence="1 2">
    <name type="scientific">Aliivibrio logei</name>
    <name type="common">Vibrio logei</name>
    <dbReference type="NCBI Taxonomy" id="688"/>
    <lineage>
        <taxon>Bacteria</taxon>
        <taxon>Pseudomonadati</taxon>
        <taxon>Pseudomonadota</taxon>
        <taxon>Gammaproteobacteria</taxon>
        <taxon>Vibrionales</taxon>
        <taxon>Vibrionaceae</taxon>
        <taxon>Aliivibrio</taxon>
    </lineage>
</organism>
<protein>
    <recommendedName>
        <fullName evidence="3">Queuosine biosynthesis protein QueD</fullName>
    </recommendedName>
</protein>
<gene>
    <name evidence="1" type="ORF">A6E04_10285</name>
</gene>
<dbReference type="OrthoDB" id="7061360at2"/>
<evidence type="ECO:0000313" key="2">
    <source>
        <dbReference type="Proteomes" id="UP000093523"/>
    </source>
</evidence>
<comment type="caution">
    <text evidence="1">The sequence shown here is derived from an EMBL/GenBank/DDBJ whole genome shotgun (WGS) entry which is preliminary data.</text>
</comment>
<name>A0A1B9P1I3_ALILO</name>
<dbReference type="STRING" id="688.A6E04_10285"/>